<dbReference type="InterPro" id="IPR009677">
    <property type="entry name" value="DUF1266"/>
</dbReference>
<organism evidence="2 3">
    <name type="scientific">Kushneria sinocarnis</name>
    <dbReference type="NCBI Taxonomy" id="595502"/>
    <lineage>
        <taxon>Bacteria</taxon>
        <taxon>Pseudomonadati</taxon>
        <taxon>Pseudomonadota</taxon>
        <taxon>Gammaproteobacteria</taxon>
        <taxon>Oceanospirillales</taxon>
        <taxon>Halomonadaceae</taxon>
        <taxon>Kushneria</taxon>
    </lineage>
</organism>
<dbReference type="Pfam" id="PF06889">
    <property type="entry name" value="DUF1266"/>
    <property type="match status" value="2"/>
</dbReference>
<gene>
    <name evidence="2" type="ORF">C7446_2499</name>
</gene>
<proteinExistence type="predicted"/>
<dbReference type="AlphaFoldDB" id="A0A420WUF7"/>
<dbReference type="Proteomes" id="UP000281975">
    <property type="component" value="Unassembled WGS sequence"/>
</dbReference>
<evidence type="ECO:0000259" key="1">
    <source>
        <dbReference type="Pfam" id="PF06889"/>
    </source>
</evidence>
<evidence type="ECO:0000313" key="2">
    <source>
        <dbReference type="EMBL" id="RKQ97081.1"/>
    </source>
</evidence>
<evidence type="ECO:0000313" key="3">
    <source>
        <dbReference type="Proteomes" id="UP000281975"/>
    </source>
</evidence>
<comment type="caution">
    <text evidence="2">The sequence shown here is derived from an EMBL/GenBank/DDBJ whole genome shotgun (WGS) entry which is preliminary data.</text>
</comment>
<feature type="domain" description="DUF1266" evidence="1">
    <location>
        <begin position="562"/>
        <end position="701"/>
    </location>
</feature>
<sequence>MNDTHRGWWVRVLTRHGWPMADDPTRMLSAPRARARLRALAIEDRGALAWQLMKSGEQPADCPRALLLLALGGCAGWLGETAIDHWLARLAAVSEGRTPADEDDPWPRGRAAIWRARALLAPMPEAEGDSACDWPEVALFLTRTWAITDRSELIRMLLWLGGQGHRYGWDLDYRRIRRMTSAERLKWRAGLGENEDYGRVLLQFVGRDETPDWAAWDWLRLIDLACAGWLMGWLEEQEAVDFAVHGMDLLLQRHDDWAGMLAAWQRGASLFEGRDLTTETDARAELLLHGRHTPWQHPPAALVDETMLAASRERIRQWRSGARHWVLAVAGVRDPDLFYRQGMAAPADDQRRREARRYLQETLDWWPQEGVSAISRYWLPGQAHHLNQLASDAAHRTLAPADTPFGRPSREWLTVRGQLAECREHAATIVMAERFGFQLAMLEDGDVGEEEVQQRLQRSFAGVLGRLYATPERLLQAWLAWERVLPEDPDASLADDLEWHLNDPGSPFHWLEYLAGEWQEPGPRPTLEQFTALALSGPLNTPNWGMPQMQQNRQTGELRDWLDSHYGLGSATALRDFLDFLSEAGDRQEYQITYAPYTLNLPRLREEIAIMETGQCSEEDQVHLDRLRRVRDNDQQCNDLDMAAWDIAQLADLCVAGRQLGWLDEDAMNHYLERALALARQHYGDWRAYARGLYAGYSFFMMGVPERHRLLEELRSALMMWLCGTPPLAGAWASLDFPGAAPGHWPALHVDVLSQDRSILH</sequence>
<name>A0A420WUF7_9GAMM</name>
<reference evidence="2 3" key="1">
    <citation type="submission" date="2018-10" db="EMBL/GenBank/DDBJ databases">
        <title>Genomic Encyclopedia of Type Strains, Phase IV (KMG-IV): sequencing the most valuable type-strain genomes for metagenomic binning, comparative biology and taxonomic classification.</title>
        <authorList>
            <person name="Goeker M."/>
        </authorList>
    </citation>
    <scope>NUCLEOTIDE SEQUENCE [LARGE SCALE GENOMIC DNA]</scope>
    <source>
        <strain evidence="2 3">DSM 23229</strain>
    </source>
</reference>
<protein>
    <submittedName>
        <fullName evidence="2">Uncharacterized protein DUF1266</fullName>
    </submittedName>
</protein>
<accession>A0A420WUF7</accession>
<dbReference type="EMBL" id="RBIN01000007">
    <property type="protein sequence ID" value="RKQ97081.1"/>
    <property type="molecule type" value="Genomic_DNA"/>
</dbReference>
<keyword evidence="3" id="KW-1185">Reference proteome</keyword>
<feature type="domain" description="DUF1266" evidence="1">
    <location>
        <begin position="141"/>
        <end position="297"/>
    </location>
</feature>